<dbReference type="PROSITE" id="PS50109">
    <property type="entry name" value="HIS_KIN"/>
    <property type="match status" value="1"/>
</dbReference>
<dbReference type="OrthoDB" id="9772100at2"/>
<keyword evidence="5" id="KW-0808">Transferase</keyword>
<dbReference type="PANTHER" id="PTHR43065:SF50">
    <property type="entry name" value="HISTIDINE KINASE"/>
    <property type="match status" value="1"/>
</dbReference>
<dbReference type="InterPro" id="IPR036097">
    <property type="entry name" value="HisK_dim/P_sf"/>
</dbReference>
<dbReference type="RefSeq" id="WP_070126316.1">
    <property type="nucleotide sequence ID" value="NZ_MDHN01000034.1"/>
</dbReference>
<keyword evidence="5" id="KW-0418">Kinase</keyword>
<dbReference type="InterPro" id="IPR035965">
    <property type="entry name" value="PAS-like_dom_sf"/>
</dbReference>
<evidence type="ECO:0000259" key="4">
    <source>
        <dbReference type="PROSITE" id="PS50109"/>
    </source>
</evidence>
<protein>
    <recommendedName>
        <fullName evidence="2">histidine kinase</fullName>
        <ecNumber evidence="2">2.7.13.3</ecNumber>
    </recommendedName>
</protein>
<keyword evidence="6" id="KW-1185">Reference proteome</keyword>
<dbReference type="Pfam" id="PF02518">
    <property type="entry name" value="HATPase_c"/>
    <property type="match status" value="1"/>
</dbReference>
<dbReference type="Gene3D" id="3.30.565.10">
    <property type="entry name" value="Histidine kinase-like ATPase, C-terminal domain"/>
    <property type="match status" value="1"/>
</dbReference>
<sequence>MFQQLVGKLPVGICIVDENYNIVFLNDFFVDRMESDHRSDYTDKPISELFPEQAKFLRRRIKSVFVLQHPSFSYWEQRPHIFPFKSSRPITGEETQMYQNMEIVPITSPEHGKLACIFLQDVTAQASYFIAQQELSLALKREHEEQLKLIKKLDSAQSQLIQAEKMASTGQLAAGIAHEINNPIGFVTANLNTLKDYAGSLISICENVADKAAQTDEKCQIFINDLLESNHFELLKEDMTPLLDESREGLERVRDIVENLKRFAIEESSGWQLLDLSETMSQMIELVSVQYKIPTYKLSCQPECVKIFCEPGGLKQALMNMLINAAQSIDKKGIVKVNVIGNEQSVQIKIIDSGSGIQEHIIKKVFDPFFTTKPEGLGQGLGLSVAYTAIEKHQGTISVSSKPGVGSVFEVNLPVIDPEEE</sequence>
<dbReference type="InterPro" id="IPR005467">
    <property type="entry name" value="His_kinase_dom"/>
</dbReference>
<name>A0A1E7Z8L6_9ALTE</name>
<dbReference type="SUPFAM" id="SSF47384">
    <property type="entry name" value="Homodimeric domain of signal transducing histidine kinase"/>
    <property type="match status" value="1"/>
</dbReference>
<gene>
    <name evidence="5" type="ORF">BFC18_00200</name>
</gene>
<dbReference type="SUPFAM" id="SSF55785">
    <property type="entry name" value="PYP-like sensor domain (PAS domain)"/>
    <property type="match status" value="1"/>
</dbReference>
<evidence type="ECO:0000313" key="5">
    <source>
        <dbReference type="EMBL" id="OFC69866.1"/>
    </source>
</evidence>
<dbReference type="EMBL" id="MDHN01000034">
    <property type="protein sequence ID" value="OFC69866.1"/>
    <property type="molecule type" value="Genomic_DNA"/>
</dbReference>
<dbReference type="SMART" id="SM00387">
    <property type="entry name" value="HATPase_c"/>
    <property type="match status" value="1"/>
</dbReference>
<dbReference type="AlphaFoldDB" id="A0A1E7Z8L6"/>
<evidence type="ECO:0000313" key="6">
    <source>
        <dbReference type="Proteomes" id="UP000175691"/>
    </source>
</evidence>
<dbReference type="GO" id="GO:0000155">
    <property type="term" value="F:phosphorelay sensor kinase activity"/>
    <property type="evidence" value="ECO:0007669"/>
    <property type="project" value="InterPro"/>
</dbReference>
<dbReference type="Proteomes" id="UP000175691">
    <property type="component" value="Unassembled WGS sequence"/>
</dbReference>
<comment type="catalytic activity">
    <reaction evidence="1">
        <text>ATP + protein L-histidine = ADP + protein N-phospho-L-histidine.</text>
        <dbReference type="EC" id="2.7.13.3"/>
    </reaction>
</comment>
<dbReference type="EC" id="2.7.13.3" evidence="2"/>
<dbReference type="InterPro" id="IPR003594">
    <property type="entry name" value="HATPase_dom"/>
</dbReference>
<dbReference type="InterPro" id="IPR003661">
    <property type="entry name" value="HisK_dim/P_dom"/>
</dbReference>
<dbReference type="PANTHER" id="PTHR43065">
    <property type="entry name" value="SENSOR HISTIDINE KINASE"/>
    <property type="match status" value="1"/>
</dbReference>
<dbReference type="SUPFAM" id="SSF55874">
    <property type="entry name" value="ATPase domain of HSP90 chaperone/DNA topoisomerase II/histidine kinase"/>
    <property type="match status" value="1"/>
</dbReference>
<feature type="domain" description="Histidine kinase" evidence="4">
    <location>
        <begin position="175"/>
        <end position="417"/>
    </location>
</feature>
<dbReference type="CDD" id="cd00082">
    <property type="entry name" value="HisKA"/>
    <property type="match status" value="1"/>
</dbReference>
<dbReference type="Gene3D" id="3.30.450.20">
    <property type="entry name" value="PAS domain"/>
    <property type="match status" value="1"/>
</dbReference>
<organism evidence="5 6">
    <name type="scientific">Alteromonas confluentis</name>
    <dbReference type="NCBI Taxonomy" id="1656094"/>
    <lineage>
        <taxon>Bacteria</taxon>
        <taxon>Pseudomonadati</taxon>
        <taxon>Pseudomonadota</taxon>
        <taxon>Gammaproteobacteria</taxon>
        <taxon>Alteromonadales</taxon>
        <taxon>Alteromonadaceae</taxon>
        <taxon>Alteromonas/Salinimonas group</taxon>
        <taxon>Alteromonas</taxon>
    </lineage>
</organism>
<evidence type="ECO:0000256" key="2">
    <source>
        <dbReference type="ARBA" id="ARBA00012438"/>
    </source>
</evidence>
<keyword evidence="3" id="KW-0597">Phosphoprotein</keyword>
<dbReference type="InterPro" id="IPR004358">
    <property type="entry name" value="Sig_transdc_His_kin-like_C"/>
</dbReference>
<proteinExistence type="predicted"/>
<evidence type="ECO:0000256" key="3">
    <source>
        <dbReference type="ARBA" id="ARBA00022553"/>
    </source>
</evidence>
<reference evidence="5 6" key="1">
    <citation type="submission" date="2016-08" db="EMBL/GenBank/DDBJ databases">
        <authorList>
            <person name="Seilhamer J.J."/>
        </authorList>
    </citation>
    <scope>NUCLEOTIDE SEQUENCE [LARGE SCALE GENOMIC DNA]</scope>
    <source>
        <strain evidence="5 6">KCTC 42603</strain>
    </source>
</reference>
<comment type="caution">
    <text evidence="5">The sequence shown here is derived from an EMBL/GenBank/DDBJ whole genome shotgun (WGS) entry which is preliminary data.</text>
</comment>
<dbReference type="Gene3D" id="1.10.287.130">
    <property type="match status" value="1"/>
</dbReference>
<dbReference type="STRING" id="1656094.BFC18_00200"/>
<dbReference type="InterPro" id="IPR036890">
    <property type="entry name" value="HATPase_C_sf"/>
</dbReference>
<accession>A0A1E7Z8L6</accession>
<dbReference type="PRINTS" id="PR00344">
    <property type="entry name" value="BCTRLSENSOR"/>
</dbReference>
<evidence type="ECO:0000256" key="1">
    <source>
        <dbReference type="ARBA" id="ARBA00000085"/>
    </source>
</evidence>